<dbReference type="PANTHER" id="PTHR43662:SF13">
    <property type="entry name" value="DUF1996 DOMAIN-CONTAINING PROTEIN"/>
    <property type="match status" value="1"/>
</dbReference>
<dbReference type="Pfam" id="PF09362">
    <property type="entry name" value="DUF1996"/>
    <property type="match status" value="1"/>
</dbReference>
<evidence type="ECO:0000259" key="2">
    <source>
        <dbReference type="Pfam" id="PF09362"/>
    </source>
</evidence>
<name>A0A8E2EXR3_9PEZI</name>
<gene>
    <name evidence="3" type="ORF">AOQ84DRAFT_390167</name>
</gene>
<keyword evidence="1" id="KW-0732">Signal</keyword>
<feature type="chain" id="PRO_5034518426" description="DUF1996 domain-containing protein" evidence="1">
    <location>
        <begin position="18"/>
        <end position="166"/>
    </location>
</feature>
<protein>
    <recommendedName>
        <fullName evidence="2">DUF1996 domain-containing protein</fullName>
    </recommendedName>
</protein>
<dbReference type="AlphaFoldDB" id="A0A8E2EXR3"/>
<evidence type="ECO:0000313" key="4">
    <source>
        <dbReference type="Proteomes" id="UP000250140"/>
    </source>
</evidence>
<dbReference type="EMBL" id="KV750068">
    <property type="protein sequence ID" value="OCL06461.1"/>
    <property type="molecule type" value="Genomic_DNA"/>
</dbReference>
<dbReference type="OrthoDB" id="74764at2759"/>
<sequence>MLWSSLAAFALVAPTHALIRFGCAQLVTQRLDPLVTPGQNPSPHVHQIIGGNSFNVTMDPKNHDPPTLSTCTSCQPSEDFSNYWTAVLYFRAQNGTFKRVGQKGNIGFEKQTGGMTVYYMQDQLADYQQKSKVTAFKPVSPRGKPGHWIGHPAKGGTVFFLLPFFC</sequence>
<organism evidence="3 4">
    <name type="scientific">Glonium stellatum</name>
    <dbReference type="NCBI Taxonomy" id="574774"/>
    <lineage>
        <taxon>Eukaryota</taxon>
        <taxon>Fungi</taxon>
        <taxon>Dikarya</taxon>
        <taxon>Ascomycota</taxon>
        <taxon>Pezizomycotina</taxon>
        <taxon>Dothideomycetes</taxon>
        <taxon>Pleosporomycetidae</taxon>
        <taxon>Gloniales</taxon>
        <taxon>Gloniaceae</taxon>
        <taxon>Glonium</taxon>
    </lineage>
</organism>
<reference evidence="3 4" key="1">
    <citation type="journal article" date="2016" name="Nat. Commun.">
        <title>Ectomycorrhizal ecology is imprinted in the genome of the dominant symbiotic fungus Cenococcum geophilum.</title>
        <authorList>
            <consortium name="DOE Joint Genome Institute"/>
            <person name="Peter M."/>
            <person name="Kohler A."/>
            <person name="Ohm R.A."/>
            <person name="Kuo A."/>
            <person name="Krutzmann J."/>
            <person name="Morin E."/>
            <person name="Arend M."/>
            <person name="Barry K.W."/>
            <person name="Binder M."/>
            <person name="Choi C."/>
            <person name="Clum A."/>
            <person name="Copeland A."/>
            <person name="Grisel N."/>
            <person name="Haridas S."/>
            <person name="Kipfer T."/>
            <person name="LaButti K."/>
            <person name="Lindquist E."/>
            <person name="Lipzen A."/>
            <person name="Maire R."/>
            <person name="Meier B."/>
            <person name="Mihaltcheva S."/>
            <person name="Molinier V."/>
            <person name="Murat C."/>
            <person name="Poggeler S."/>
            <person name="Quandt C.A."/>
            <person name="Sperisen C."/>
            <person name="Tritt A."/>
            <person name="Tisserant E."/>
            <person name="Crous P.W."/>
            <person name="Henrissat B."/>
            <person name="Nehls U."/>
            <person name="Egli S."/>
            <person name="Spatafora J.W."/>
            <person name="Grigoriev I.V."/>
            <person name="Martin F.M."/>
        </authorList>
    </citation>
    <scope>NUCLEOTIDE SEQUENCE [LARGE SCALE GENOMIC DNA]</scope>
    <source>
        <strain evidence="3 4">CBS 207.34</strain>
    </source>
</reference>
<evidence type="ECO:0000313" key="3">
    <source>
        <dbReference type="EMBL" id="OCL06461.1"/>
    </source>
</evidence>
<dbReference type="InterPro" id="IPR018535">
    <property type="entry name" value="DUF1996"/>
</dbReference>
<keyword evidence="4" id="KW-1185">Reference proteome</keyword>
<accession>A0A8E2EXR3</accession>
<feature type="signal peptide" evidence="1">
    <location>
        <begin position="1"/>
        <end position="17"/>
    </location>
</feature>
<dbReference type="Proteomes" id="UP000250140">
    <property type="component" value="Unassembled WGS sequence"/>
</dbReference>
<evidence type="ECO:0000256" key="1">
    <source>
        <dbReference type="SAM" id="SignalP"/>
    </source>
</evidence>
<proteinExistence type="predicted"/>
<dbReference type="PANTHER" id="PTHR43662">
    <property type="match status" value="1"/>
</dbReference>
<feature type="domain" description="DUF1996" evidence="2">
    <location>
        <begin position="32"/>
        <end position="138"/>
    </location>
</feature>